<dbReference type="AlphaFoldDB" id="A0A6S7HY19"/>
<keyword evidence="2" id="KW-1185">Reference proteome</keyword>
<name>A0A6S7HY19_PARCT</name>
<evidence type="ECO:0000313" key="2">
    <source>
        <dbReference type="Proteomes" id="UP001152795"/>
    </source>
</evidence>
<accession>A0A6S7HY19</accession>
<dbReference type="EMBL" id="CACRXK020006300">
    <property type="protein sequence ID" value="CAB4009013.1"/>
    <property type="molecule type" value="Genomic_DNA"/>
</dbReference>
<organism evidence="1 2">
    <name type="scientific">Paramuricea clavata</name>
    <name type="common">Red gorgonian</name>
    <name type="synonym">Violescent sea-whip</name>
    <dbReference type="NCBI Taxonomy" id="317549"/>
    <lineage>
        <taxon>Eukaryota</taxon>
        <taxon>Metazoa</taxon>
        <taxon>Cnidaria</taxon>
        <taxon>Anthozoa</taxon>
        <taxon>Octocorallia</taxon>
        <taxon>Malacalcyonacea</taxon>
        <taxon>Plexauridae</taxon>
        <taxon>Paramuricea</taxon>
    </lineage>
</organism>
<gene>
    <name evidence="1" type="ORF">PACLA_8A066604</name>
</gene>
<dbReference type="Proteomes" id="UP001152795">
    <property type="component" value="Unassembled WGS sequence"/>
</dbReference>
<protein>
    <submittedName>
        <fullName evidence="1">Uncharacterized protein</fullName>
    </submittedName>
</protein>
<evidence type="ECO:0000313" key="1">
    <source>
        <dbReference type="EMBL" id="CAB4009013.1"/>
    </source>
</evidence>
<reference evidence="1" key="1">
    <citation type="submission" date="2020-04" db="EMBL/GenBank/DDBJ databases">
        <authorList>
            <person name="Alioto T."/>
            <person name="Alioto T."/>
            <person name="Gomez Garrido J."/>
        </authorList>
    </citation>
    <scope>NUCLEOTIDE SEQUENCE</scope>
    <source>
        <strain evidence="1">A484AB</strain>
    </source>
</reference>
<comment type="caution">
    <text evidence="1">The sequence shown here is derived from an EMBL/GenBank/DDBJ whole genome shotgun (WGS) entry which is preliminary data.</text>
</comment>
<proteinExistence type="predicted"/>
<sequence>MAAANIKSCGLLDLKASKHGEERGEKFWNTSVSEMKFTVEQEWMKAVRKAKHKPNYGMLNMDDQLEEIIGNKLELVGPIIDCYLREIGKSLQSKLKRSKATGLVNPVSLFIPWANFRHILTLCRGYSGEIISSRDGAKHMVTFSQMRSIKKLFSPARFSGETWFATRHFKKIPSMTGRKRESVYNGKSVIVVSKSTPFCIDYSMKSQKVNVSFYIQRYTGDNYALDSGLQALMNISSS</sequence>
<dbReference type="OrthoDB" id="5978439at2759"/>